<gene>
    <name evidence="5" type="ORF">GP486_006442</name>
</gene>
<dbReference type="Gene3D" id="3.40.50.720">
    <property type="entry name" value="NAD(P)-binding Rossmann-like Domain"/>
    <property type="match status" value="1"/>
</dbReference>
<keyword evidence="2" id="KW-0479">Metal-binding</keyword>
<evidence type="ECO:0000256" key="1">
    <source>
        <dbReference type="ARBA" id="ARBA00001947"/>
    </source>
</evidence>
<protein>
    <recommendedName>
        <fullName evidence="4">Alcohol dehydrogenase-like C-terminal domain-containing protein</fullName>
    </recommendedName>
</protein>
<feature type="domain" description="Alcohol dehydrogenase-like C-terminal" evidence="4">
    <location>
        <begin position="60"/>
        <end position="189"/>
    </location>
</feature>
<evidence type="ECO:0000259" key="4">
    <source>
        <dbReference type="Pfam" id="PF00107"/>
    </source>
</evidence>
<evidence type="ECO:0000313" key="6">
    <source>
        <dbReference type="Proteomes" id="UP000750711"/>
    </source>
</evidence>
<evidence type="ECO:0000313" key="5">
    <source>
        <dbReference type="EMBL" id="KAH0555614.1"/>
    </source>
</evidence>
<dbReference type="AlphaFoldDB" id="A0A9P8IGX4"/>
<evidence type="ECO:0000256" key="3">
    <source>
        <dbReference type="ARBA" id="ARBA00022833"/>
    </source>
</evidence>
<feature type="non-terminal residue" evidence="5">
    <location>
        <position position="229"/>
    </location>
</feature>
<dbReference type="Pfam" id="PF00107">
    <property type="entry name" value="ADH_zinc_N"/>
    <property type="match status" value="1"/>
</dbReference>
<comment type="cofactor">
    <cofactor evidence="1">
        <name>Zn(2+)</name>
        <dbReference type="ChEBI" id="CHEBI:29105"/>
    </cofactor>
</comment>
<organism evidence="5 6">
    <name type="scientific">Trichoglossum hirsutum</name>
    <dbReference type="NCBI Taxonomy" id="265104"/>
    <lineage>
        <taxon>Eukaryota</taxon>
        <taxon>Fungi</taxon>
        <taxon>Dikarya</taxon>
        <taxon>Ascomycota</taxon>
        <taxon>Pezizomycotina</taxon>
        <taxon>Geoglossomycetes</taxon>
        <taxon>Geoglossales</taxon>
        <taxon>Geoglossaceae</taxon>
        <taxon>Trichoglossum</taxon>
    </lineage>
</organism>
<proteinExistence type="predicted"/>
<dbReference type="GO" id="GO:0046872">
    <property type="term" value="F:metal ion binding"/>
    <property type="evidence" value="ECO:0007669"/>
    <property type="project" value="UniProtKB-KW"/>
</dbReference>
<keyword evidence="3" id="KW-0862">Zinc</keyword>
<dbReference type="EMBL" id="JAGHQM010001450">
    <property type="protein sequence ID" value="KAH0555614.1"/>
    <property type="molecule type" value="Genomic_DNA"/>
</dbReference>
<dbReference type="SUPFAM" id="SSF51735">
    <property type="entry name" value="NAD(P)-binding Rossmann-fold domains"/>
    <property type="match status" value="1"/>
</dbReference>
<dbReference type="PANTHER" id="PTHR42813:SF2">
    <property type="entry name" value="DEHYDROGENASE, ZINC-CONTAINING, PUTATIVE (AFU_ORTHOLOGUE AFUA_2G02810)-RELATED"/>
    <property type="match status" value="1"/>
</dbReference>
<dbReference type="InterPro" id="IPR013149">
    <property type="entry name" value="ADH-like_C"/>
</dbReference>
<keyword evidence="6" id="KW-1185">Reference proteome</keyword>
<comment type="caution">
    <text evidence="5">The sequence shown here is derived from an EMBL/GenBank/DDBJ whole genome shotgun (WGS) entry which is preliminary data.</text>
</comment>
<name>A0A9P8IGX4_9PEZI</name>
<reference evidence="5" key="1">
    <citation type="submission" date="2021-03" db="EMBL/GenBank/DDBJ databases">
        <title>Comparative genomics and phylogenomic investigation of the class Geoglossomycetes provide insights into ecological specialization and systematics.</title>
        <authorList>
            <person name="Melie T."/>
            <person name="Pirro S."/>
            <person name="Miller A.N."/>
            <person name="Quandt A."/>
        </authorList>
    </citation>
    <scope>NUCLEOTIDE SEQUENCE</scope>
    <source>
        <strain evidence="5">CAQ_001_2017</strain>
    </source>
</reference>
<dbReference type="Proteomes" id="UP000750711">
    <property type="component" value="Unassembled WGS sequence"/>
</dbReference>
<evidence type="ECO:0000256" key="2">
    <source>
        <dbReference type="ARBA" id="ARBA00022723"/>
    </source>
</evidence>
<dbReference type="InterPro" id="IPR036291">
    <property type="entry name" value="NAD(P)-bd_dom_sf"/>
</dbReference>
<dbReference type="Gene3D" id="3.90.180.10">
    <property type="entry name" value="Medium-chain alcohol dehydrogenases, catalytic domain"/>
    <property type="match status" value="1"/>
</dbReference>
<dbReference type="PANTHER" id="PTHR42813">
    <property type="entry name" value="ZINC-TYPE ALCOHOL DEHYDROGENASE-LIKE"/>
    <property type="match status" value="1"/>
</dbReference>
<accession>A0A9P8IGX4</accession>
<sequence>VRVPLADGTVVKAPDGIKEEALLLMADIFPTGYFAASNGLGQLTEKQRTEATVVVIGCGPVGLCAVIAASTYKPKHLFAVDSVPSRLELARSLGAEPLNYKTDREGLEARIKDVTEGRGADVVLEVVGLSAALRLGFDILRPWGIMSSVGVHNGEIPWSGNEAYGKNLRLQMGRCPVRSIFPQALELLKEKQHLLGFMAEGVMPLTQAVKGYELFDTQKVQKVIFEAQK</sequence>